<accession>A0AAQ2EUG4</accession>
<feature type="compositionally biased region" description="Polar residues" evidence="1">
    <location>
        <begin position="30"/>
        <end position="52"/>
    </location>
</feature>
<feature type="compositionally biased region" description="Basic and acidic residues" evidence="1">
    <location>
        <begin position="53"/>
        <end position="62"/>
    </location>
</feature>
<dbReference type="AlphaFoldDB" id="A0AAQ2EUG4"/>
<proteinExistence type="predicted"/>
<feature type="region of interest" description="Disordered" evidence="1">
    <location>
        <begin position="24"/>
        <end position="62"/>
    </location>
</feature>
<name>A0AAQ2EUG4_PSEO7</name>
<dbReference type="EMBL" id="PNEL01000021">
    <property type="protein sequence ID" value="TMN78408.1"/>
    <property type="molecule type" value="Genomic_DNA"/>
</dbReference>
<reference evidence="3" key="2">
    <citation type="submission" date="2019-06" db="EMBL/GenBank/DDBJ databases">
        <title>Co-occurence of chitin degradation, pigmentation and bioactivity in marine Pseudoalteromonas.</title>
        <authorList>
            <person name="Sonnenschein E.C."/>
            <person name="Bech P.K."/>
        </authorList>
    </citation>
    <scope>NUCLEOTIDE SEQUENCE [LARGE SCALE GENOMIC DNA]</scope>
    <source>
        <strain evidence="3">S1607</strain>
    </source>
</reference>
<feature type="non-terminal residue" evidence="2">
    <location>
        <position position="1"/>
    </location>
</feature>
<dbReference type="RefSeq" id="WP_212747974.1">
    <property type="nucleotide sequence ID" value="NZ_PNEL01000021.1"/>
</dbReference>
<gene>
    <name evidence="2" type="ORF">CWB74_09110</name>
</gene>
<evidence type="ECO:0000313" key="3">
    <source>
        <dbReference type="Proteomes" id="UP000305423"/>
    </source>
</evidence>
<sequence length="62" mass="7043">TKQQAPDIGVAAILYRDLRMKTSLHKVAPTRQTPNTKHQTTSTRYQRGSDFTSRLKNENIAT</sequence>
<reference evidence="2 3" key="1">
    <citation type="submission" date="2017-12" db="EMBL/GenBank/DDBJ databases">
        <authorList>
            <person name="Paulsen S."/>
            <person name="Gram L.K."/>
        </authorList>
    </citation>
    <scope>NUCLEOTIDE SEQUENCE [LARGE SCALE GENOMIC DNA]</scope>
    <source>
        <strain evidence="2 3">S1607</strain>
    </source>
</reference>
<comment type="caution">
    <text evidence="2">The sequence shown here is derived from an EMBL/GenBank/DDBJ whole genome shotgun (WGS) entry which is preliminary data.</text>
</comment>
<protein>
    <submittedName>
        <fullName evidence="2">Uncharacterized protein</fullName>
    </submittedName>
</protein>
<organism evidence="2 3">
    <name type="scientific">Pseudoalteromonas piscicida</name>
    <dbReference type="NCBI Taxonomy" id="43662"/>
    <lineage>
        <taxon>Bacteria</taxon>
        <taxon>Pseudomonadati</taxon>
        <taxon>Pseudomonadota</taxon>
        <taxon>Gammaproteobacteria</taxon>
        <taxon>Alteromonadales</taxon>
        <taxon>Pseudoalteromonadaceae</taxon>
        <taxon>Pseudoalteromonas</taxon>
    </lineage>
</organism>
<evidence type="ECO:0000313" key="2">
    <source>
        <dbReference type="EMBL" id="TMN78408.1"/>
    </source>
</evidence>
<dbReference type="Proteomes" id="UP000305423">
    <property type="component" value="Unassembled WGS sequence"/>
</dbReference>
<evidence type="ECO:0000256" key="1">
    <source>
        <dbReference type="SAM" id="MobiDB-lite"/>
    </source>
</evidence>